<keyword evidence="6" id="KW-1003">Cell membrane</keyword>
<evidence type="ECO:0000256" key="4">
    <source>
        <dbReference type="ARBA" id="ARBA00022989"/>
    </source>
</evidence>
<keyword evidence="5 6" id="KW-0472">Membrane</keyword>
<name>A0A3E0X3V2_9GAMM</name>
<dbReference type="Pfam" id="PF02104">
    <property type="entry name" value="SURF1"/>
    <property type="match status" value="1"/>
</dbReference>
<evidence type="ECO:0000313" key="8">
    <source>
        <dbReference type="Proteomes" id="UP000256763"/>
    </source>
</evidence>
<evidence type="ECO:0000256" key="3">
    <source>
        <dbReference type="ARBA" id="ARBA00022692"/>
    </source>
</evidence>
<protein>
    <recommendedName>
        <fullName evidence="6">SURF1-like protein</fullName>
    </recommendedName>
</protein>
<evidence type="ECO:0000256" key="5">
    <source>
        <dbReference type="ARBA" id="ARBA00023136"/>
    </source>
</evidence>
<dbReference type="CDD" id="cd06662">
    <property type="entry name" value="SURF1"/>
    <property type="match status" value="1"/>
</dbReference>
<gene>
    <name evidence="7" type="ORF">CAL65_01815</name>
</gene>
<dbReference type="OrthoDB" id="9789940at2"/>
<comment type="similarity">
    <text evidence="2 6">Belongs to the SURF1 family.</text>
</comment>
<dbReference type="InterPro" id="IPR002994">
    <property type="entry name" value="Surf1/Shy1"/>
</dbReference>
<comment type="subcellular location">
    <subcellularLocation>
        <location evidence="6">Cell membrane</location>
        <topology evidence="6">Multi-pass membrane protein</topology>
    </subcellularLocation>
    <subcellularLocation>
        <location evidence="1">Membrane</location>
    </subcellularLocation>
</comment>
<dbReference type="PANTHER" id="PTHR23427">
    <property type="entry name" value="SURFEIT LOCUS PROTEIN"/>
    <property type="match status" value="1"/>
</dbReference>
<dbReference type="PROSITE" id="PS50895">
    <property type="entry name" value="SURF1"/>
    <property type="match status" value="1"/>
</dbReference>
<feature type="transmembrane region" description="Helical" evidence="6">
    <location>
        <begin position="209"/>
        <end position="229"/>
    </location>
</feature>
<keyword evidence="8" id="KW-1185">Reference proteome</keyword>
<proteinExistence type="inferred from homology"/>
<evidence type="ECO:0000256" key="1">
    <source>
        <dbReference type="ARBA" id="ARBA00004370"/>
    </source>
</evidence>
<keyword evidence="3 6" id="KW-0812">Transmembrane</keyword>
<comment type="caution">
    <text evidence="7">The sequence shown here is derived from an EMBL/GenBank/DDBJ whole genome shotgun (WGS) entry which is preliminary data.</text>
</comment>
<reference evidence="8" key="1">
    <citation type="submission" date="2017-05" db="EMBL/GenBank/DDBJ databases">
        <authorList>
            <person name="Sharma S."/>
            <person name="Sidhu C."/>
            <person name="Pinnaka A.K."/>
        </authorList>
    </citation>
    <scope>NUCLEOTIDE SEQUENCE [LARGE SCALE GENOMIC DNA]</scope>
    <source>
        <strain evidence="8">AK93</strain>
    </source>
</reference>
<dbReference type="GO" id="GO:0005886">
    <property type="term" value="C:plasma membrane"/>
    <property type="evidence" value="ECO:0007669"/>
    <property type="project" value="UniProtKB-SubCell"/>
</dbReference>
<feature type="transmembrane region" description="Helical" evidence="6">
    <location>
        <begin position="12"/>
        <end position="31"/>
    </location>
</feature>
<keyword evidence="4 6" id="KW-1133">Transmembrane helix</keyword>
<evidence type="ECO:0000256" key="6">
    <source>
        <dbReference type="RuleBase" id="RU363076"/>
    </source>
</evidence>
<dbReference type="AlphaFoldDB" id="A0A3E0X3V2"/>
<organism evidence="7 8">
    <name type="scientific">Alkalilimnicola ehrlichii</name>
    <dbReference type="NCBI Taxonomy" id="351052"/>
    <lineage>
        <taxon>Bacteria</taxon>
        <taxon>Pseudomonadati</taxon>
        <taxon>Pseudomonadota</taxon>
        <taxon>Gammaproteobacteria</taxon>
        <taxon>Chromatiales</taxon>
        <taxon>Ectothiorhodospiraceae</taxon>
        <taxon>Alkalilimnicola</taxon>
    </lineage>
</organism>
<accession>A0A3E0X3V2</accession>
<dbReference type="InterPro" id="IPR045214">
    <property type="entry name" value="Surf1/Surf4"/>
</dbReference>
<dbReference type="Proteomes" id="UP000256763">
    <property type="component" value="Unassembled WGS sequence"/>
</dbReference>
<dbReference type="RefSeq" id="WP_116300503.1">
    <property type="nucleotide sequence ID" value="NZ_NFZV01000001.1"/>
</dbReference>
<dbReference type="EMBL" id="NFZW01000001">
    <property type="protein sequence ID" value="RFA39532.1"/>
    <property type="molecule type" value="Genomic_DNA"/>
</dbReference>
<evidence type="ECO:0000313" key="7">
    <source>
        <dbReference type="EMBL" id="RFA39532.1"/>
    </source>
</evidence>
<dbReference type="PANTHER" id="PTHR23427:SF2">
    <property type="entry name" value="SURFEIT LOCUS PROTEIN 1"/>
    <property type="match status" value="1"/>
</dbReference>
<sequence>MRIGAYSFRPSLIPTLATLVVFPILLSLGFWQLDRAEQKRDWETAREQGRSAPVVNLNHVQPLYAESQQRQAEATGRFDPDRHFILDNQIRHGRAGYRIFTPLLLENSERAILVDRGWVPADFDRSRLPDVAVDGSEVQTLLGRIDRGPSVGMRMGVPGDGEGWPERILYIDFEYMQERLPYPLMPYMLRPSEAEPEEITASMPPEKHVGYAVQWFALAGTLMVIYLTVNFKRERED</sequence>
<evidence type="ECO:0000256" key="2">
    <source>
        <dbReference type="ARBA" id="ARBA00007165"/>
    </source>
</evidence>